<dbReference type="EC" id="1.1.1.-" evidence="3"/>
<dbReference type="RefSeq" id="WP_380126752.1">
    <property type="nucleotide sequence ID" value="NZ_JBHSIU010000091.1"/>
</dbReference>
<protein>
    <submittedName>
        <fullName evidence="3">SDR family NAD(P)-dependent oxidoreductase</fullName>
        <ecNumber evidence="3">1.1.1.-</ecNumber>
    </submittedName>
</protein>
<evidence type="ECO:0000256" key="1">
    <source>
        <dbReference type="ARBA" id="ARBA00006484"/>
    </source>
</evidence>
<proteinExistence type="inferred from homology"/>
<dbReference type="EMBL" id="JBHSIU010000091">
    <property type="protein sequence ID" value="MFC5006107.1"/>
    <property type="molecule type" value="Genomic_DNA"/>
</dbReference>
<dbReference type="Gene3D" id="3.40.50.720">
    <property type="entry name" value="NAD(P)-binding Rossmann-like Domain"/>
    <property type="match status" value="1"/>
</dbReference>
<comment type="caution">
    <text evidence="3">The sequence shown here is derived from an EMBL/GenBank/DDBJ whole genome shotgun (WGS) entry which is preliminary data.</text>
</comment>
<dbReference type="InterPro" id="IPR036291">
    <property type="entry name" value="NAD(P)-bd_dom_sf"/>
</dbReference>
<dbReference type="InterPro" id="IPR002347">
    <property type="entry name" value="SDR_fam"/>
</dbReference>
<comment type="similarity">
    <text evidence="1">Belongs to the short-chain dehydrogenases/reductases (SDR) family.</text>
</comment>
<evidence type="ECO:0000313" key="3">
    <source>
        <dbReference type="EMBL" id="MFC5006107.1"/>
    </source>
</evidence>
<dbReference type="Pfam" id="PF13561">
    <property type="entry name" value="adh_short_C2"/>
    <property type="match status" value="1"/>
</dbReference>
<gene>
    <name evidence="3" type="ORF">ACFPIJ_50860</name>
</gene>
<evidence type="ECO:0000256" key="2">
    <source>
        <dbReference type="ARBA" id="ARBA00023002"/>
    </source>
</evidence>
<dbReference type="SUPFAM" id="SSF51735">
    <property type="entry name" value="NAD(P)-binding Rossmann-fold domains"/>
    <property type="match status" value="1"/>
</dbReference>
<keyword evidence="4" id="KW-1185">Reference proteome</keyword>
<dbReference type="Proteomes" id="UP001595912">
    <property type="component" value="Unassembled WGS sequence"/>
</dbReference>
<evidence type="ECO:0000313" key="4">
    <source>
        <dbReference type="Proteomes" id="UP001595912"/>
    </source>
</evidence>
<reference evidence="4" key="1">
    <citation type="journal article" date="2019" name="Int. J. Syst. Evol. Microbiol.">
        <title>The Global Catalogue of Microorganisms (GCM) 10K type strain sequencing project: providing services to taxonomists for standard genome sequencing and annotation.</title>
        <authorList>
            <consortium name="The Broad Institute Genomics Platform"/>
            <consortium name="The Broad Institute Genome Sequencing Center for Infectious Disease"/>
            <person name="Wu L."/>
            <person name="Ma J."/>
        </authorList>
    </citation>
    <scope>NUCLEOTIDE SEQUENCE [LARGE SCALE GENOMIC DNA]</scope>
    <source>
        <strain evidence="4">CGMCC 4.7152</strain>
    </source>
</reference>
<dbReference type="PANTHER" id="PTHR43669:SF14">
    <property type="entry name" value="OXIDOREDUCTASE"/>
    <property type="match status" value="1"/>
</dbReference>
<name>A0ABV9WF61_9ACTN</name>
<keyword evidence="2 3" id="KW-0560">Oxidoreductase</keyword>
<organism evidence="3 4">
    <name type="scientific">Dactylosporangium cerinum</name>
    <dbReference type="NCBI Taxonomy" id="1434730"/>
    <lineage>
        <taxon>Bacteria</taxon>
        <taxon>Bacillati</taxon>
        <taxon>Actinomycetota</taxon>
        <taxon>Actinomycetes</taxon>
        <taxon>Micromonosporales</taxon>
        <taxon>Micromonosporaceae</taxon>
        <taxon>Dactylosporangium</taxon>
    </lineage>
</organism>
<dbReference type="PANTHER" id="PTHR43669">
    <property type="entry name" value="5-KETO-D-GLUCONATE 5-REDUCTASE"/>
    <property type="match status" value="1"/>
</dbReference>
<dbReference type="PRINTS" id="PR00081">
    <property type="entry name" value="GDHRDH"/>
</dbReference>
<sequence length="259" mass="26404">MLANKNAIVYGAGGAVGSGIAKAFAREGATVFLTGRTQDTLDRLAKEIAEAGGAAEVAVVDALDETAVEEHAATVAARGGIHVSLNLANRGDVQGIPLVDMTTADFTRAITTGVTTTFITTRAAARHMTGQGSGVILALNSGSAQGSPMLGSTGPADAAIDTYIRNLAVEVGPAGVRVLGIWAAGIPETLTRERVASVNSTMQLDDAALQGILGHLDGLRITRRSPSLAEVAEVAVFLASDRSAGMTGTFTNVTQMFPS</sequence>
<accession>A0ABV9WF61</accession>
<dbReference type="GO" id="GO:0016491">
    <property type="term" value="F:oxidoreductase activity"/>
    <property type="evidence" value="ECO:0007669"/>
    <property type="project" value="UniProtKB-KW"/>
</dbReference>